<dbReference type="AlphaFoldDB" id="A0A2S1KRU7"/>
<organism evidence="2 3">
    <name type="scientific">Weissella cibaria</name>
    <dbReference type="NCBI Taxonomy" id="137591"/>
    <lineage>
        <taxon>Bacteria</taxon>
        <taxon>Bacillati</taxon>
        <taxon>Bacillota</taxon>
        <taxon>Bacilli</taxon>
        <taxon>Lactobacillales</taxon>
        <taxon>Lactobacillaceae</taxon>
        <taxon>Weissella</taxon>
    </lineage>
</organism>
<evidence type="ECO:0000256" key="1">
    <source>
        <dbReference type="SAM" id="Phobius"/>
    </source>
</evidence>
<accession>A0A2S1KRU7</accession>
<evidence type="ECO:0000313" key="3">
    <source>
        <dbReference type="Proteomes" id="UP000244870"/>
    </source>
</evidence>
<name>A0A2S1KRU7_9LACO</name>
<keyword evidence="1" id="KW-1133">Transmembrane helix</keyword>
<proteinExistence type="predicted"/>
<gene>
    <name evidence="2" type="ORF">B6254_1324</name>
</gene>
<feature type="transmembrane region" description="Helical" evidence="1">
    <location>
        <begin position="32"/>
        <end position="52"/>
    </location>
</feature>
<sequence>MNNKTVSTIMLIISTIVTITVLYGLWSHSMFLSGPVLFAFLVISQIYYFYAWHKNQTTLAMGGIVFTMVALIVTYAMAYMA</sequence>
<keyword evidence="1" id="KW-0472">Membrane</keyword>
<feature type="transmembrane region" description="Helical" evidence="1">
    <location>
        <begin position="7"/>
        <end position="26"/>
    </location>
</feature>
<feature type="transmembrane region" description="Helical" evidence="1">
    <location>
        <begin position="59"/>
        <end position="80"/>
    </location>
</feature>
<dbReference type="Proteomes" id="UP000244870">
    <property type="component" value="Chromosome"/>
</dbReference>
<dbReference type="EMBL" id="CP020928">
    <property type="protein sequence ID" value="AWF95728.1"/>
    <property type="molecule type" value="Genomic_DNA"/>
</dbReference>
<evidence type="ECO:0000313" key="2">
    <source>
        <dbReference type="EMBL" id="AWF95728.1"/>
    </source>
</evidence>
<dbReference type="RefSeq" id="WP_108730540.1">
    <property type="nucleotide sequence ID" value="NZ_CP020928.1"/>
</dbReference>
<keyword evidence="1" id="KW-0812">Transmembrane</keyword>
<protein>
    <submittedName>
        <fullName evidence="2">Uncharacterized protein</fullName>
    </submittedName>
</protein>
<reference evidence="2 3" key="1">
    <citation type="submission" date="2017-04" db="EMBL/GenBank/DDBJ databases">
        <title>Weissella cibaria strain m2 complete genome.</title>
        <authorList>
            <person name="Pan Q."/>
            <person name="Tan M."/>
            <person name="Yao F."/>
            <person name="Su S."/>
        </authorList>
    </citation>
    <scope>NUCLEOTIDE SEQUENCE [LARGE SCALE GENOMIC DNA]</scope>
    <source>
        <strain evidence="2 3">M2</strain>
    </source>
</reference>